<feature type="domain" description="Zn(2)-C6 fungal-type" evidence="7">
    <location>
        <begin position="33"/>
        <end position="63"/>
    </location>
</feature>
<dbReference type="SMART" id="SM00906">
    <property type="entry name" value="Fungal_trans"/>
    <property type="match status" value="1"/>
</dbReference>
<dbReference type="SMART" id="SM00066">
    <property type="entry name" value="GAL4"/>
    <property type="match status" value="1"/>
</dbReference>
<keyword evidence="4" id="KW-0804">Transcription</keyword>
<dbReference type="GO" id="GO:0000981">
    <property type="term" value="F:DNA-binding transcription factor activity, RNA polymerase II-specific"/>
    <property type="evidence" value="ECO:0007669"/>
    <property type="project" value="InterPro"/>
</dbReference>
<sequence length="708" mass="79738">MDPNESAAAIEAVQQTPKGSADWPWVMLKGHRACLECRRKKTKCDMRQPICGLCQRTGGSCTFPTKRKTPEFRRPPSKNNKKQKIDSDRLERLFDLLESRVVDGTALDKPSSQHSDGPRPSASSPGDADQNASATPDSAADTADRYSADNQTCSRSSGRSPLSGSSHRPKTPETFDQANHNLDIPTELSIELVRIFFDKIQPWLPLLHKPRFLARFMPDAESGVTRAASYSTEEALLLHGVFALAARYSSHPYLCNLSTWECGAQFAASAVQCYKRLRAEEADPSLLYLQGCILLACYQYTSGPSHTAWILNGVCVRLAYDLDLCNMDECLDASQTASAEWTDLEERRRAFWIVWELDTFGSTMARRPSAINRNRMAVRLPVNDEAWFAEQPVDSPILDSRPGEAWKILFDSPNQDERAWFLLANFLMAICYDTYSSRHAYPQEQKELADAVTCLNLAITQRFGLEIHPILFNSEQFAKSNWIIGMHLMLITCRNFVSMMQESSAVVNIRELSRVLLHWHPEYVSLSHPFLACALLPASMQQPAQESNQLPSENWDAHRDLIQLVLTRFASVWKLGSILIDVAAMFGRGTELSDQELSLVKYFAIYFPHPLASKSPGSTNKAQRMVSDEIVDGGNWLEPGEFTYRDMGLSDLSADLCRPENALSGPLNMHGISDDVGEITLDMMDDWSSRLELEYIRDDDHHFNYLQL</sequence>
<keyword evidence="9" id="KW-1185">Reference proteome</keyword>
<keyword evidence="3" id="KW-0805">Transcription regulation</keyword>
<dbReference type="GO" id="GO:0003677">
    <property type="term" value="F:DNA binding"/>
    <property type="evidence" value="ECO:0007669"/>
    <property type="project" value="InterPro"/>
</dbReference>
<dbReference type="InterPro" id="IPR007219">
    <property type="entry name" value="XnlR_reg_dom"/>
</dbReference>
<comment type="caution">
    <text evidence="8">The sequence shown here is derived from an EMBL/GenBank/DDBJ whole genome shotgun (WGS) entry which is preliminary data.</text>
</comment>
<comment type="subcellular location">
    <subcellularLocation>
        <location evidence="1">Nucleus</location>
    </subcellularLocation>
</comment>
<dbReference type="OrthoDB" id="3862662at2759"/>
<reference evidence="8" key="1">
    <citation type="journal article" date="2021" name="Nat. Commun.">
        <title>Genetic determinants of endophytism in the Arabidopsis root mycobiome.</title>
        <authorList>
            <person name="Mesny F."/>
            <person name="Miyauchi S."/>
            <person name="Thiergart T."/>
            <person name="Pickel B."/>
            <person name="Atanasova L."/>
            <person name="Karlsson M."/>
            <person name="Huettel B."/>
            <person name="Barry K.W."/>
            <person name="Haridas S."/>
            <person name="Chen C."/>
            <person name="Bauer D."/>
            <person name="Andreopoulos W."/>
            <person name="Pangilinan J."/>
            <person name="LaButti K."/>
            <person name="Riley R."/>
            <person name="Lipzen A."/>
            <person name="Clum A."/>
            <person name="Drula E."/>
            <person name="Henrissat B."/>
            <person name="Kohler A."/>
            <person name="Grigoriev I.V."/>
            <person name="Martin F.M."/>
            <person name="Hacquard S."/>
        </authorList>
    </citation>
    <scope>NUCLEOTIDE SEQUENCE</scope>
    <source>
        <strain evidence="8">FSSC 5 MPI-SDFR-AT-0091</strain>
    </source>
</reference>
<dbReference type="Gene3D" id="4.10.240.10">
    <property type="entry name" value="Zn(2)-C6 fungal-type DNA-binding domain"/>
    <property type="match status" value="1"/>
</dbReference>
<evidence type="ECO:0000259" key="7">
    <source>
        <dbReference type="PROSITE" id="PS50048"/>
    </source>
</evidence>
<evidence type="ECO:0000256" key="2">
    <source>
        <dbReference type="ARBA" id="ARBA00022723"/>
    </source>
</evidence>
<dbReference type="Pfam" id="PF04082">
    <property type="entry name" value="Fungal_trans"/>
    <property type="match status" value="1"/>
</dbReference>
<evidence type="ECO:0000256" key="5">
    <source>
        <dbReference type="ARBA" id="ARBA00023242"/>
    </source>
</evidence>
<evidence type="ECO:0000256" key="4">
    <source>
        <dbReference type="ARBA" id="ARBA00023163"/>
    </source>
</evidence>
<dbReference type="PROSITE" id="PS50048">
    <property type="entry name" value="ZN2_CY6_FUNGAL_2"/>
    <property type="match status" value="1"/>
</dbReference>
<dbReference type="SUPFAM" id="SSF57701">
    <property type="entry name" value="Zn2/Cys6 DNA-binding domain"/>
    <property type="match status" value="1"/>
</dbReference>
<evidence type="ECO:0000313" key="9">
    <source>
        <dbReference type="Proteomes" id="UP000736672"/>
    </source>
</evidence>
<feature type="region of interest" description="Disordered" evidence="6">
    <location>
        <begin position="64"/>
        <end position="86"/>
    </location>
</feature>
<feature type="compositionally biased region" description="Low complexity" evidence="6">
    <location>
        <begin position="132"/>
        <end position="141"/>
    </location>
</feature>
<dbReference type="EMBL" id="JAGTJS010000028">
    <property type="protein sequence ID" value="KAH7232703.1"/>
    <property type="molecule type" value="Genomic_DNA"/>
</dbReference>
<name>A0A9P9G5R3_FUSSL</name>
<feature type="region of interest" description="Disordered" evidence="6">
    <location>
        <begin position="104"/>
        <end position="179"/>
    </location>
</feature>
<keyword evidence="5" id="KW-0539">Nucleus</keyword>
<dbReference type="PANTHER" id="PTHR47338">
    <property type="entry name" value="ZN(II)2CYS6 TRANSCRIPTION FACTOR (EUROFUNG)-RELATED"/>
    <property type="match status" value="1"/>
</dbReference>
<evidence type="ECO:0000256" key="3">
    <source>
        <dbReference type="ARBA" id="ARBA00023015"/>
    </source>
</evidence>
<organism evidence="8 9">
    <name type="scientific">Fusarium solani</name>
    <name type="common">Filamentous fungus</name>
    <dbReference type="NCBI Taxonomy" id="169388"/>
    <lineage>
        <taxon>Eukaryota</taxon>
        <taxon>Fungi</taxon>
        <taxon>Dikarya</taxon>
        <taxon>Ascomycota</taxon>
        <taxon>Pezizomycotina</taxon>
        <taxon>Sordariomycetes</taxon>
        <taxon>Hypocreomycetidae</taxon>
        <taxon>Hypocreales</taxon>
        <taxon>Nectriaceae</taxon>
        <taxon>Fusarium</taxon>
        <taxon>Fusarium solani species complex</taxon>
    </lineage>
</organism>
<proteinExistence type="predicted"/>
<dbReference type="GO" id="GO:0006351">
    <property type="term" value="P:DNA-templated transcription"/>
    <property type="evidence" value="ECO:0007669"/>
    <property type="project" value="InterPro"/>
</dbReference>
<evidence type="ECO:0000313" key="8">
    <source>
        <dbReference type="EMBL" id="KAH7232703.1"/>
    </source>
</evidence>
<evidence type="ECO:0000256" key="6">
    <source>
        <dbReference type="SAM" id="MobiDB-lite"/>
    </source>
</evidence>
<dbReference type="InterPro" id="IPR001138">
    <property type="entry name" value="Zn2Cys6_DnaBD"/>
</dbReference>
<protein>
    <submittedName>
        <fullName evidence="8">Fungal-specific transcription factor domain-containing protein</fullName>
    </submittedName>
</protein>
<dbReference type="GO" id="GO:0008270">
    <property type="term" value="F:zinc ion binding"/>
    <property type="evidence" value="ECO:0007669"/>
    <property type="project" value="InterPro"/>
</dbReference>
<gene>
    <name evidence="8" type="ORF">B0J15DRAFT_505172</name>
</gene>
<evidence type="ECO:0000256" key="1">
    <source>
        <dbReference type="ARBA" id="ARBA00004123"/>
    </source>
</evidence>
<dbReference type="Proteomes" id="UP000736672">
    <property type="component" value="Unassembled WGS sequence"/>
</dbReference>
<feature type="compositionally biased region" description="Low complexity" evidence="6">
    <location>
        <begin position="154"/>
        <end position="166"/>
    </location>
</feature>
<keyword evidence="2" id="KW-0479">Metal-binding</keyword>
<dbReference type="AlphaFoldDB" id="A0A9P9G5R3"/>
<dbReference type="PANTHER" id="PTHR47338:SF5">
    <property type="entry name" value="ZN(II)2CYS6 TRANSCRIPTION FACTOR (EUROFUNG)"/>
    <property type="match status" value="1"/>
</dbReference>
<dbReference type="CDD" id="cd00067">
    <property type="entry name" value="GAL4"/>
    <property type="match status" value="1"/>
</dbReference>
<accession>A0A9P9G5R3</accession>
<dbReference type="InterPro" id="IPR050815">
    <property type="entry name" value="TF_fung"/>
</dbReference>
<dbReference type="PROSITE" id="PS00463">
    <property type="entry name" value="ZN2_CY6_FUNGAL_1"/>
    <property type="match status" value="1"/>
</dbReference>
<dbReference type="InterPro" id="IPR036864">
    <property type="entry name" value="Zn2-C6_fun-type_DNA-bd_sf"/>
</dbReference>
<dbReference type="GO" id="GO:0005634">
    <property type="term" value="C:nucleus"/>
    <property type="evidence" value="ECO:0007669"/>
    <property type="project" value="UniProtKB-SubCell"/>
</dbReference>
<dbReference type="Pfam" id="PF00172">
    <property type="entry name" value="Zn_clus"/>
    <property type="match status" value="1"/>
</dbReference>
<dbReference type="CDD" id="cd12148">
    <property type="entry name" value="fungal_TF_MHR"/>
    <property type="match status" value="1"/>
</dbReference>